<evidence type="ECO:0000256" key="9">
    <source>
        <dbReference type="SAM" id="Coils"/>
    </source>
</evidence>
<evidence type="ECO:0000256" key="4">
    <source>
        <dbReference type="ARBA" id="ARBA00022833"/>
    </source>
</evidence>
<dbReference type="Proteomes" id="UP000321570">
    <property type="component" value="Unassembled WGS sequence"/>
</dbReference>
<dbReference type="Pfam" id="PF09261">
    <property type="entry name" value="Alpha-mann_mid"/>
    <property type="match status" value="1"/>
</dbReference>
<evidence type="ECO:0000259" key="11">
    <source>
        <dbReference type="SMART" id="SM00872"/>
    </source>
</evidence>
<reference evidence="12 13" key="1">
    <citation type="submission" date="2019-07" db="EMBL/GenBank/DDBJ databases">
        <authorList>
            <person name="Jastrzebski P J."/>
            <person name="Paukszto L."/>
            <person name="Jastrzebski P J."/>
        </authorList>
    </citation>
    <scope>NUCLEOTIDE SEQUENCE [LARGE SCALE GENOMIC DNA]</scope>
    <source>
        <strain evidence="12 13">WMS-il1</strain>
    </source>
</reference>
<proteinExistence type="inferred from homology"/>
<accession>A0A564ZA86</accession>
<dbReference type="InterPro" id="IPR015341">
    <property type="entry name" value="Glyco_hydro_38_cen"/>
</dbReference>
<keyword evidence="10" id="KW-1133">Transmembrane helix</keyword>
<evidence type="ECO:0000256" key="6">
    <source>
        <dbReference type="ARBA" id="ARBA00059516"/>
    </source>
</evidence>
<dbReference type="Gene3D" id="3.20.110.10">
    <property type="entry name" value="Glycoside hydrolase 38, N terminal domain"/>
    <property type="match status" value="1"/>
</dbReference>
<dbReference type="Gene3D" id="2.70.98.30">
    <property type="entry name" value="Golgi alpha-mannosidase II, domain 4"/>
    <property type="match status" value="1"/>
</dbReference>
<evidence type="ECO:0000256" key="7">
    <source>
        <dbReference type="ARBA" id="ARBA00093232"/>
    </source>
</evidence>
<dbReference type="InterPro" id="IPR011330">
    <property type="entry name" value="Glyco_hydro/deAcase_b/a-brl"/>
</dbReference>
<evidence type="ECO:0000256" key="8">
    <source>
        <dbReference type="RuleBase" id="RU361199"/>
    </source>
</evidence>
<dbReference type="AlphaFoldDB" id="A0A564ZA86"/>
<evidence type="ECO:0000313" key="12">
    <source>
        <dbReference type="EMBL" id="VUZ55953.1"/>
    </source>
</evidence>
<dbReference type="Gene3D" id="2.60.40.1180">
    <property type="entry name" value="Golgi alpha-mannosidase II"/>
    <property type="match status" value="1"/>
</dbReference>
<comment type="cofactor">
    <cofactor evidence="8">
        <name>Zn(2+)</name>
        <dbReference type="ChEBI" id="CHEBI:29105"/>
    </cofactor>
    <text evidence="8">Binds 1 zinc ion per subunit.</text>
</comment>
<dbReference type="InterPro" id="IPR050843">
    <property type="entry name" value="Glycosyl_Hydrlase_38"/>
</dbReference>
<keyword evidence="10" id="KW-0812">Transmembrane</keyword>
<dbReference type="InterPro" id="IPR011682">
    <property type="entry name" value="Glyco_hydro_38_C"/>
</dbReference>
<dbReference type="GO" id="GO:0004572">
    <property type="term" value="F:mannosyl-oligosaccharide 1,3-1,6-alpha-mannosidase activity"/>
    <property type="evidence" value="ECO:0007669"/>
    <property type="project" value="UniProtKB-EC"/>
</dbReference>
<dbReference type="GO" id="GO:0006491">
    <property type="term" value="P:N-glycan processing"/>
    <property type="evidence" value="ECO:0007669"/>
    <property type="project" value="TreeGrafter"/>
</dbReference>
<dbReference type="GO" id="GO:0030246">
    <property type="term" value="F:carbohydrate binding"/>
    <property type="evidence" value="ECO:0007669"/>
    <property type="project" value="InterPro"/>
</dbReference>
<name>A0A564ZA86_HYMDI</name>
<keyword evidence="4 8" id="KW-0862">Zinc</keyword>
<dbReference type="Pfam" id="PF07748">
    <property type="entry name" value="Glyco_hydro_38C"/>
    <property type="match status" value="1"/>
</dbReference>
<evidence type="ECO:0000256" key="1">
    <source>
        <dbReference type="ARBA" id="ARBA00009792"/>
    </source>
</evidence>
<dbReference type="FunFam" id="1.20.1270.50:FF:000001">
    <property type="entry name" value="Alpha-mannosidase"/>
    <property type="match status" value="1"/>
</dbReference>
<dbReference type="SUPFAM" id="SSF88688">
    <property type="entry name" value="Families 57/38 glycoside transferase middle domain"/>
    <property type="match status" value="1"/>
</dbReference>
<evidence type="ECO:0000313" key="13">
    <source>
        <dbReference type="Proteomes" id="UP000321570"/>
    </source>
</evidence>
<dbReference type="Pfam" id="PF01074">
    <property type="entry name" value="Glyco_hydro_38N"/>
    <property type="match status" value="1"/>
</dbReference>
<dbReference type="GO" id="GO:0000139">
    <property type="term" value="C:Golgi membrane"/>
    <property type="evidence" value="ECO:0007669"/>
    <property type="project" value="TreeGrafter"/>
</dbReference>
<evidence type="ECO:0000256" key="2">
    <source>
        <dbReference type="ARBA" id="ARBA00022723"/>
    </source>
</evidence>
<comment type="catalytic activity">
    <reaction evidence="7">
        <text>N(4)-{beta-D-GlcNAc-(1-&gt;2)-alpha-D-Man-(1-&gt;3)-[alpha-D-Man-(1-&gt;3)-[alpha-D-Man-(1-&gt;6)]-alpha-D-Man-(1-&gt;6)]-beta-D-Man-(1-&gt;4)-beta-D-GlcNAc-(1-&gt;4)-beta-D-GlcNAc}-L-asparaginyl-[protein] + 2 H2O = 2 alpha-D-mannopyranose + an N(4)-{beta-D-GlcNAc-(1-&gt;2)-alpha-D-Man-(1-&gt;3)-[alpha-D-Man-(1-&gt;6)]-beta-D-Man-(1-&gt;4)-beta-D-GlcNAc-(1-&gt;4)-beta-D-GlcNAc}-L-asparaginyl-[protein]</text>
        <dbReference type="Rhea" id="RHEA:56052"/>
        <dbReference type="Rhea" id="RHEA-COMP:14368"/>
        <dbReference type="Rhea" id="RHEA-COMP:14369"/>
        <dbReference type="ChEBI" id="CHEBI:15377"/>
        <dbReference type="ChEBI" id="CHEBI:28729"/>
        <dbReference type="ChEBI" id="CHEBI:60615"/>
        <dbReference type="ChEBI" id="CHEBI:60625"/>
        <dbReference type="EC" id="3.2.1.114"/>
    </reaction>
</comment>
<dbReference type="GO" id="GO:0046872">
    <property type="term" value="F:metal ion binding"/>
    <property type="evidence" value="ECO:0007669"/>
    <property type="project" value="UniProtKB-KW"/>
</dbReference>
<dbReference type="InterPro" id="IPR037094">
    <property type="entry name" value="Glyco_hydro_38_cen_sf"/>
</dbReference>
<gene>
    <name evidence="12" type="ORF">WMSIL1_LOCUS13486</name>
</gene>
<dbReference type="EMBL" id="CABIJS010000697">
    <property type="protein sequence ID" value="VUZ55953.1"/>
    <property type="molecule type" value="Genomic_DNA"/>
</dbReference>
<dbReference type="InterPro" id="IPR027291">
    <property type="entry name" value="Glyco_hydro_38_N_sf"/>
</dbReference>
<dbReference type="GO" id="GO:0006013">
    <property type="term" value="P:mannose metabolic process"/>
    <property type="evidence" value="ECO:0007669"/>
    <property type="project" value="InterPro"/>
</dbReference>
<keyword evidence="5 8" id="KW-0326">Glycosidase</keyword>
<protein>
    <recommendedName>
        <fullName evidence="8">Alpha-mannosidase</fullName>
        <ecNumber evidence="8">3.2.1.-</ecNumber>
    </recommendedName>
</protein>
<feature type="domain" description="Glycoside hydrolase family 38 central" evidence="11">
    <location>
        <begin position="456"/>
        <end position="542"/>
    </location>
</feature>
<dbReference type="SUPFAM" id="SSF88713">
    <property type="entry name" value="Glycoside hydrolase/deacetylase"/>
    <property type="match status" value="1"/>
</dbReference>
<feature type="coiled-coil region" evidence="9">
    <location>
        <begin position="356"/>
        <end position="412"/>
    </location>
</feature>
<dbReference type="InterPro" id="IPR028995">
    <property type="entry name" value="Glyco_hydro_57/38_cen_sf"/>
</dbReference>
<dbReference type="SMART" id="SM00872">
    <property type="entry name" value="Alpha-mann_mid"/>
    <property type="match status" value="1"/>
</dbReference>
<dbReference type="EC" id="3.2.1.-" evidence="8"/>
<evidence type="ECO:0000256" key="3">
    <source>
        <dbReference type="ARBA" id="ARBA00022801"/>
    </source>
</evidence>
<keyword evidence="13" id="KW-1185">Reference proteome</keyword>
<comment type="similarity">
    <text evidence="1 8">Belongs to the glycosyl hydrolase 38 family.</text>
</comment>
<keyword evidence="10" id="KW-0472">Membrane</keyword>
<sequence length="1149" mass="130410">MFLRGPIKRISLFFGIFFVITFMAYFYLTHKNIDLANFDEGLEDFKHKAWNFLDEQRPLEGLKLERPVEDLSVRKFSPECVNQLYSQKTDIEMNSLYDSIPFENKDGGVWKQGFNISYNPSDWDNQKLEVIILPHSHQDTGWTRTIDEYFASQSLQGFGSTLDFLGKNPSSRFIYAEVSFLDLWWQTLTPSVRTLFIKLVREGQWEIATGGWVMNDEALTHYGATVSQLIEGQHWMLDNLGVLPNVSWAIDVFGHSTTEAYILAKAGIKNILIHRVHYEVKKVLAEKKQLEFIWKQPWDITGESAVFTHMLPFFSYDIPHTCGPDPSICCQFDFMRISLTCPWHIPPQLIKPDNVAERAKVLVDQYRKKAKLYNNNGVLLVTLGDDFRFLSAEEWKLQVSNYEQLINHVNSEKSYNMHIRFGTLSEYFQLVSSRKPKNEFPTLQGDFYTYADKDDEFWNGYYTSRPSYKAMSRVVEAEVRNADILFSMARHWAPATTKSDSLFAALYDKLTEARRHLALFQHHDGIVGTSKAYVMRDFRRRLALALSHAQNISSFSTAFLLGNDIPEIYSNLENLVKGSAGIVPLFVSANPHWNSTASMSELHTITLESLKDVKTLYLYNSLPRARDHVLKLQVNMSNILTAVKKQVKQPLAVQLSVLLDDSKTSFAVQLEPSFNFKSPDPFSTMFQLLAGPIPLSPMEFVRVTIKAVTEPSPKPAVLVVKPTLFKYPKIAHSAEMFYIKGELQTLESKLASNFLEVNFDRETGFARTLQNKKTGEKHKLEIGFHYMNPSPKAGAAGAYIGCSFVSNEPLSKEPVKIRVLRGPLTDEVTSYYPRVKHTLRVNKLDTPGRMALEVENVANLTDANAVELVMTIKTGINNKDGTFFTDSNCFQMIKRKYRTKIRQWGNVYPMSCSAFIEDETHRVTLLSGQPLGFMAGEKPGEMKVWLDRRTLIDDQRGLFESMTDNLPTRSLFRILIERIFKPAVVGVVVPSMTTDAHFALDDMLFPSAQFLVNTDPSKLKPRLALMANTGLPCDYDLVTMKTFFSKSERFNGLNSVDANQLGMILRRKVNGCGSTGLCSDICVCQNTVISSIKISEIFPNLITKMVVKTPLILIPDKSISKVAESTASVGAMEIEGYLLVPENAEIKAR</sequence>
<dbReference type="InterPro" id="IPR000602">
    <property type="entry name" value="Glyco_hydro_38_N"/>
</dbReference>
<feature type="transmembrane region" description="Helical" evidence="10">
    <location>
        <begin position="12"/>
        <end position="28"/>
    </location>
</feature>
<dbReference type="Gene3D" id="1.20.1270.50">
    <property type="entry name" value="Glycoside hydrolase family 38, central domain"/>
    <property type="match status" value="1"/>
</dbReference>
<dbReference type="SUPFAM" id="SSF74650">
    <property type="entry name" value="Galactose mutarotase-like"/>
    <property type="match status" value="1"/>
</dbReference>
<evidence type="ECO:0000256" key="5">
    <source>
        <dbReference type="ARBA" id="ARBA00023295"/>
    </source>
</evidence>
<organism evidence="12 13">
    <name type="scientific">Hymenolepis diminuta</name>
    <name type="common">Rat tapeworm</name>
    <dbReference type="NCBI Taxonomy" id="6216"/>
    <lineage>
        <taxon>Eukaryota</taxon>
        <taxon>Metazoa</taxon>
        <taxon>Spiralia</taxon>
        <taxon>Lophotrochozoa</taxon>
        <taxon>Platyhelminthes</taxon>
        <taxon>Cestoda</taxon>
        <taxon>Eucestoda</taxon>
        <taxon>Cyclophyllidea</taxon>
        <taxon>Hymenolepididae</taxon>
        <taxon>Hymenolepis</taxon>
    </lineage>
</organism>
<dbReference type="InterPro" id="IPR013780">
    <property type="entry name" value="Glyco_hydro_b"/>
</dbReference>
<dbReference type="InterPro" id="IPR011013">
    <property type="entry name" value="Gal_mutarotase_sf_dom"/>
</dbReference>
<dbReference type="PANTHER" id="PTHR11607:SF70">
    <property type="entry name" value="ALPHA-MANNOSIDASE"/>
    <property type="match status" value="1"/>
</dbReference>
<evidence type="ECO:0000256" key="10">
    <source>
        <dbReference type="SAM" id="Phobius"/>
    </source>
</evidence>
<keyword evidence="3 8" id="KW-0378">Hydrolase</keyword>
<keyword evidence="9" id="KW-0175">Coiled coil</keyword>
<dbReference type="PANTHER" id="PTHR11607">
    <property type="entry name" value="ALPHA-MANNOSIDASE"/>
    <property type="match status" value="1"/>
</dbReference>
<keyword evidence="2 8" id="KW-0479">Metal-binding</keyword>
<dbReference type="FunFam" id="3.20.110.10:FF:000016">
    <property type="entry name" value="Alpha-mannosidase"/>
    <property type="match status" value="1"/>
</dbReference>
<comment type="function">
    <text evidence="6">Catalyzes the first committed step in the biosynthesis of complex N-glycans. It controls conversion of high mannose to complex N-glycans; the final hydrolytic step in the N-glycan maturation pathway.</text>
</comment>